<organism evidence="5 6">
    <name type="scientific">Aliikangiella maris</name>
    <dbReference type="NCBI Taxonomy" id="3162458"/>
    <lineage>
        <taxon>Bacteria</taxon>
        <taxon>Pseudomonadati</taxon>
        <taxon>Pseudomonadota</taxon>
        <taxon>Gammaproteobacteria</taxon>
        <taxon>Oceanospirillales</taxon>
        <taxon>Pleioneaceae</taxon>
        <taxon>Aliikangiella</taxon>
    </lineage>
</organism>
<reference evidence="5 6" key="1">
    <citation type="submission" date="2024-06" db="EMBL/GenBank/DDBJ databases">
        <authorList>
            <person name="Li F."/>
        </authorList>
    </citation>
    <scope>NUCLEOTIDE SEQUENCE [LARGE SCALE GENOMIC DNA]</scope>
    <source>
        <strain evidence="5 6">GXAS 311</strain>
    </source>
</reference>
<keyword evidence="6" id="KW-1185">Reference proteome</keyword>
<evidence type="ECO:0000259" key="4">
    <source>
        <dbReference type="Pfam" id="PF09375"/>
    </source>
</evidence>
<evidence type="ECO:0000313" key="5">
    <source>
        <dbReference type="EMBL" id="MET1257035.1"/>
    </source>
</evidence>
<evidence type="ECO:0000256" key="1">
    <source>
        <dbReference type="ARBA" id="ARBA00004196"/>
    </source>
</evidence>
<accession>A0ABV2BYP1</accession>
<dbReference type="InterPro" id="IPR018976">
    <property type="entry name" value="Imelysin-like"/>
</dbReference>
<dbReference type="Gene3D" id="1.20.1420.20">
    <property type="entry name" value="M75 peptidase, HXXE motif"/>
    <property type="match status" value="1"/>
</dbReference>
<dbReference type="RefSeq" id="WP_353897617.1">
    <property type="nucleotide sequence ID" value="NZ_JBEVCJ010000032.1"/>
</dbReference>
<sequence>MFNFRANLVSSMSLAAALLMLSFIYGCGGGGGSEPNDDDFTAGSNKVDEQVALLRYLGNDVFVPGYQSLAQASVELVNSAQVFCSSSSLSATELSQLRHAWLTVMDKWQLLQIMRFGPIVKNNYQYRIQFWPDDNNAVTNNIENLLSGTQVITESVVANTSVGAQGLPAIEYLIFKADEQVLAEFSDSNTAARRCQLLNAITLNLQTITADLVDRWLASGEDFISDFTGKGIAGSGDTSKLDEMVSDVVNTLIEQAQFILLNKLQAPLGDNIPGYTQAAESWRSEYSKANLVNNLKAFKVVYGENNFGFSRYLNEVVEADVLDANMQERLQQLVDISEQIEGTYSQALASQTEREKISQLVELMQSLIVKLEGDLAKAMNATVGFNGNDGD</sequence>
<dbReference type="Proteomes" id="UP001548189">
    <property type="component" value="Unassembled WGS sequence"/>
</dbReference>
<proteinExistence type="predicted"/>
<evidence type="ECO:0000256" key="2">
    <source>
        <dbReference type="ARBA" id="ARBA00022729"/>
    </source>
</evidence>
<comment type="subcellular location">
    <subcellularLocation>
        <location evidence="1">Cell envelope</location>
    </subcellularLocation>
</comment>
<evidence type="ECO:0000256" key="3">
    <source>
        <dbReference type="SAM" id="SignalP"/>
    </source>
</evidence>
<feature type="chain" id="PRO_5045846747" evidence="3">
    <location>
        <begin position="29"/>
        <end position="391"/>
    </location>
</feature>
<comment type="caution">
    <text evidence="5">The sequence shown here is derived from an EMBL/GenBank/DDBJ whole genome shotgun (WGS) entry which is preliminary data.</text>
</comment>
<protein>
    <submittedName>
        <fullName evidence="5">Imelysin family protein</fullName>
    </submittedName>
</protein>
<dbReference type="Pfam" id="PF09375">
    <property type="entry name" value="Peptidase_M75"/>
    <property type="match status" value="1"/>
</dbReference>
<keyword evidence="2 3" id="KW-0732">Signal</keyword>
<dbReference type="CDD" id="cd14659">
    <property type="entry name" value="Imelysin-like_IPPA"/>
    <property type="match status" value="1"/>
</dbReference>
<feature type="signal peptide" evidence="3">
    <location>
        <begin position="1"/>
        <end position="28"/>
    </location>
</feature>
<evidence type="ECO:0000313" key="6">
    <source>
        <dbReference type="Proteomes" id="UP001548189"/>
    </source>
</evidence>
<gene>
    <name evidence="5" type="ORF">ABVT43_17970</name>
</gene>
<dbReference type="PROSITE" id="PS51257">
    <property type="entry name" value="PROKAR_LIPOPROTEIN"/>
    <property type="match status" value="1"/>
</dbReference>
<dbReference type="InterPro" id="IPR034984">
    <property type="entry name" value="Imelysin-like_IPPA"/>
</dbReference>
<feature type="domain" description="Imelysin-like" evidence="4">
    <location>
        <begin position="63"/>
        <end position="362"/>
    </location>
</feature>
<dbReference type="InterPro" id="IPR038352">
    <property type="entry name" value="Imelysin_sf"/>
</dbReference>
<dbReference type="EMBL" id="JBEVCJ010000032">
    <property type="protein sequence ID" value="MET1257035.1"/>
    <property type="molecule type" value="Genomic_DNA"/>
</dbReference>
<name>A0ABV2BYP1_9GAMM</name>